<organism evidence="1 2">
    <name type="scientific">Streptomyces marianii</name>
    <dbReference type="NCBI Taxonomy" id="1817406"/>
    <lineage>
        <taxon>Bacteria</taxon>
        <taxon>Bacillati</taxon>
        <taxon>Actinomycetota</taxon>
        <taxon>Actinomycetes</taxon>
        <taxon>Kitasatosporales</taxon>
        <taxon>Streptomycetaceae</taxon>
        <taxon>Streptomyces</taxon>
    </lineage>
</organism>
<comment type="caution">
    <text evidence="1">The sequence shown here is derived from an EMBL/GenBank/DDBJ whole genome shotgun (WGS) entry which is preliminary data.</text>
</comment>
<proteinExistence type="predicted"/>
<reference evidence="1 2" key="1">
    <citation type="submission" date="2019-05" db="EMBL/GenBank/DDBJ databases">
        <title>Streptomyces marianii sp. nov., a novel marine actinomycete from southern coast of India.</title>
        <authorList>
            <person name="Iniyan A.M."/>
            <person name="Wink J."/>
            <person name="Ramprasad E."/>
            <person name="Ramana C.V."/>
            <person name="Bunk B."/>
            <person name="Sproer C."/>
            <person name="Joseph F.-J.R.S."/>
            <person name="Vincent S.G.P."/>
        </authorList>
    </citation>
    <scope>NUCLEOTIDE SEQUENCE [LARGE SCALE GENOMIC DNA]</scope>
    <source>
        <strain evidence="1 2">ICN19</strain>
    </source>
</reference>
<accession>A0A5R9DRQ5</accession>
<dbReference type="EMBL" id="VAWE01000002">
    <property type="protein sequence ID" value="TLQ39277.1"/>
    <property type="molecule type" value="Genomic_DNA"/>
</dbReference>
<protein>
    <submittedName>
        <fullName evidence="1">Uncharacterized protein</fullName>
    </submittedName>
</protein>
<keyword evidence="2" id="KW-1185">Reference proteome</keyword>
<sequence length="203" mass="22162">MHDHDHLVIHCPRCPSHEVEAQLDPPAGTSSPAVAALACVLCGHRWHPGELPQILAPDYDQAYAAAPALAEEELTLAMWAEGINLRAQAARDGNGPAVDHGGYRLFYLRQAAYLDRAAHATQVAAHGGLIDPEHATDAADAAVMAADLLLHLDLDLGEVHVEGLLGPDSPQWQSPEGLRAYVRQEYVAWQEWENTARRARRDR</sequence>
<evidence type="ECO:0000313" key="2">
    <source>
        <dbReference type="Proteomes" id="UP000305921"/>
    </source>
</evidence>
<evidence type="ECO:0000313" key="1">
    <source>
        <dbReference type="EMBL" id="TLQ39277.1"/>
    </source>
</evidence>
<dbReference type="AlphaFoldDB" id="A0A5R9DRQ5"/>
<dbReference type="OrthoDB" id="4179405at2"/>
<dbReference type="RefSeq" id="WP_138058089.1">
    <property type="nucleotide sequence ID" value="NZ_VAWE01000002.1"/>
</dbReference>
<gene>
    <name evidence="1" type="ORF">FEF34_38440</name>
</gene>
<dbReference type="Proteomes" id="UP000305921">
    <property type="component" value="Unassembled WGS sequence"/>
</dbReference>
<name>A0A5R9DRQ5_9ACTN</name>